<dbReference type="GO" id="GO:0016586">
    <property type="term" value="C:RSC-type complex"/>
    <property type="evidence" value="ECO:0007669"/>
    <property type="project" value="TreeGrafter"/>
</dbReference>
<name>A0A5M3N6I1_CONPW</name>
<protein>
    <recommendedName>
        <fullName evidence="6">RFX-type winged-helix domain-containing protein</fullName>
    </recommendedName>
</protein>
<evidence type="ECO:0000256" key="3">
    <source>
        <dbReference type="ARBA" id="ARBA00023163"/>
    </source>
</evidence>
<dbReference type="RefSeq" id="XP_007763650.1">
    <property type="nucleotide sequence ID" value="XM_007765460.1"/>
</dbReference>
<dbReference type="InterPro" id="IPR052406">
    <property type="entry name" value="Chromatin_Remodeling_Comp"/>
</dbReference>
<dbReference type="EMBL" id="JH711573">
    <property type="protein sequence ID" value="EIW87033.1"/>
    <property type="molecule type" value="Genomic_DNA"/>
</dbReference>
<proteinExistence type="predicted"/>
<dbReference type="PROSITE" id="PS51526">
    <property type="entry name" value="RFX_DBD"/>
    <property type="match status" value="1"/>
</dbReference>
<dbReference type="GO" id="GO:0003677">
    <property type="term" value="F:DNA binding"/>
    <property type="evidence" value="ECO:0007669"/>
    <property type="project" value="InterPro"/>
</dbReference>
<comment type="caution">
    <text evidence="7">The sequence shown here is derived from an EMBL/GenBank/DDBJ whole genome shotgun (WGS) entry which is preliminary data.</text>
</comment>
<dbReference type="PANTHER" id="PTHR22970:SF14">
    <property type="entry name" value="AT-RICH INTERACTIVE DOMAIN-CONTAINING PROTEIN 2"/>
    <property type="match status" value="1"/>
</dbReference>
<feature type="domain" description="RFX-type winged-helix" evidence="6">
    <location>
        <begin position="294"/>
        <end position="370"/>
    </location>
</feature>
<keyword evidence="3" id="KW-0804">Transcription</keyword>
<sequence>MVLALRSTIHHEIGWALDRLHRLCENEQFMLRSIPGLTDALFEWPEWFALGGYKEAEAVSLFSSPPLVDRKRRHALESLLIIRNMAANEPNVQDLASHPRTLPLITNALQNLNPENESNVEFLLNSMDLLQAVFPWMVLPSQSTKPSFLAPLQAIAAHSMNRSLIIASMVLIGMMFYNHHVVPYLDSSTLALDAAVRYLPLFADKPLVDACVNYLYAHLSQPSLAKAFLLHPSMPSTLRILISIVLAEQSEETVSLDVTGPVRTVPASKGATSNHDLSKEEFDRLLTLPEPNRCYEWMKTMFISDTTSELTQVDFWNLYRDAFGPSAERHPMLAASDVIKNVNLVFPQAQAMVLQGPPQRFVVRGVARRQDTSDVRGYKCSWNQSQCEEQPFENIGELYEHLLSHIADNEEPTMSCSWSSCSAPPLSRVHLRSHVLTHIPASQPAVKDASQDDTVTLSSPGEVYPLAEPTKRPPPPLRKTYITYARPIVDPPSTSLTALLCARVIYRVSFVSTDEAPKADADHFGFPGIVPEDEEEEEQDLSMICGTDGDGERRGRKAIINIRGMLEGVRIRNEILMGWIIDMLEAGSFHDVL</sequence>
<reference evidence="8" key="1">
    <citation type="journal article" date="2012" name="Science">
        <title>The Paleozoic origin of enzymatic lignin decomposition reconstructed from 31 fungal genomes.</title>
        <authorList>
            <person name="Floudas D."/>
            <person name="Binder M."/>
            <person name="Riley R."/>
            <person name="Barry K."/>
            <person name="Blanchette R.A."/>
            <person name="Henrissat B."/>
            <person name="Martinez A.T."/>
            <person name="Otillar R."/>
            <person name="Spatafora J.W."/>
            <person name="Yadav J.S."/>
            <person name="Aerts A."/>
            <person name="Benoit I."/>
            <person name="Boyd A."/>
            <person name="Carlson A."/>
            <person name="Copeland A."/>
            <person name="Coutinho P.M."/>
            <person name="de Vries R.P."/>
            <person name="Ferreira P."/>
            <person name="Findley K."/>
            <person name="Foster B."/>
            <person name="Gaskell J."/>
            <person name="Glotzer D."/>
            <person name="Gorecki P."/>
            <person name="Heitman J."/>
            <person name="Hesse C."/>
            <person name="Hori C."/>
            <person name="Igarashi K."/>
            <person name="Jurgens J.A."/>
            <person name="Kallen N."/>
            <person name="Kersten P."/>
            <person name="Kohler A."/>
            <person name="Kuees U."/>
            <person name="Kumar T.K.A."/>
            <person name="Kuo A."/>
            <person name="LaButti K."/>
            <person name="Larrondo L.F."/>
            <person name="Lindquist E."/>
            <person name="Ling A."/>
            <person name="Lombard V."/>
            <person name="Lucas S."/>
            <person name="Lundell T."/>
            <person name="Martin R."/>
            <person name="McLaughlin D.J."/>
            <person name="Morgenstern I."/>
            <person name="Morin E."/>
            <person name="Murat C."/>
            <person name="Nagy L.G."/>
            <person name="Nolan M."/>
            <person name="Ohm R.A."/>
            <person name="Patyshakuliyeva A."/>
            <person name="Rokas A."/>
            <person name="Ruiz-Duenas F.J."/>
            <person name="Sabat G."/>
            <person name="Salamov A."/>
            <person name="Samejima M."/>
            <person name="Schmutz J."/>
            <person name="Slot J.C."/>
            <person name="St John F."/>
            <person name="Stenlid J."/>
            <person name="Sun H."/>
            <person name="Sun S."/>
            <person name="Syed K."/>
            <person name="Tsang A."/>
            <person name="Wiebenga A."/>
            <person name="Young D."/>
            <person name="Pisabarro A."/>
            <person name="Eastwood D.C."/>
            <person name="Martin F."/>
            <person name="Cullen D."/>
            <person name="Grigoriev I.V."/>
            <person name="Hibbett D.S."/>
        </authorList>
    </citation>
    <scope>NUCLEOTIDE SEQUENCE [LARGE SCALE GENOMIC DNA]</scope>
    <source>
        <strain evidence="8">RWD-64-598 SS2</strain>
    </source>
</reference>
<dbReference type="OMA" id="PQRCYEW"/>
<keyword evidence="2" id="KW-0805">Transcription regulation</keyword>
<evidence type="ECO:0000259" key="6">
    <source>
        <dbReference type="PROSITE" id="PS51526"/>
    </source>
</evidence>
<dbReference type="GO" id="GO:0006355">
    <property type="term" value="P:regulation of DNA-templated transcription"/>
    <property type="evidence" value="ECO:0007669"/>
    <property type="project" value="InterPro"/>
</dbReference>
<dbReference type="AlphaFoldDB" id="A0A5M3N6I1"/>
<feature type="region of interest" description="Disordered" evidence="5">
    <location>
        <begin position="443"/>
        <end position="477"/>
    </location>
</feature>
<evidence type="ECO:0000313" key="7">
    <source>
        <dbReference type="EMBL" id="EIW87033.1"/>
    </source>
</evidence>
<organism evidence="7 8">
    <name type="scientific">Coniophora puteana (strain RWD-64-598)</name>
    <name type="common">Brown rot fungus</name>
    <dbReference type="NCBI Taxonomy" id="741705"/>
    <lineage>
        <taxon>Eukaryota</taxon>
        <taxon>Fungi</taxon>
        <taxon>Dikarya</taxon>
        <taxon>Basidiomycota</taxon>
        <taxon>Agaricomycotina</taxon>
        <taxon>Agaricomycetes</taxon>
        <taxon>Agaricomycetidae</taxon>
        <taxon>Boletales</taxon>
        <taxon>Coniophorineae</taxon>
        <taxon>Coniophoraceae</taxon>
        <taxon>Coniophora</taxon>
    </lineage>
</organism>
<keyword evidence="1" id="KW-0156">Chromatin regulator</keyword>
<evidence type="ECO:0000256" key="5">
    <source>
        <dbReference type="SAM" id="MobiDB-lite"/>
    </source>
</evidence>
<keyword evidence="4" id="KW-0539">Nucleus</keyword>
<dbReference type="GO" id="GO:0006325">
    <property type="term" value="P:chromatin organization"/>
    <property type="evidence" value="ECO:0007669"/>
    <property type="project" value="UniProtKB-KW"/>
</dbReference>
<evidence type="ECO:0000256" key="2">
    <source>
        <dbReference type="ARBA" id="ARBA00023015"/>
    </source>
</evidence>
<dbReference type="OrthoDB" id="338531at2759"/>
<dbReference type="GeneID" id="19199200"/>
<dbReference type="PANTHER" id="PTHR22970">
    <property type="entry name" value="AT-RICH INTERACTIVE DOMAIN-CONTAINING PROTEIN 2"/>
    <property type="match status" value="1"/>
</dbReference>
<keyword evidence="8" id="KW-1185">Reference proteome</keyword>
<dbReference type="InterPro" id="IPR003150">
    <property type="entry name" value="DNA-bd_RFX"/>
</dbReference>
<evidence type="ECO:0000256" key="4">
    <source>
        <dbReference type="ARBA" id="ARBA00023242"/>
    </source>
</evidence>
<dbReference type="Proteomes" id="UP000053558">
    <property type="component" value="Unassembled WGS sequence"/>
</dbReference>
<gene>
    <name evidence="7" type="ORF">CONPUDRAFT_116039</name>
</gene>
<accession>A0A5M3N6I1</accession>
<evidence type="ECO:0000256" key="1">
    <source>
        <dbReference type="ARBA" id="ARBA00022853"/>
    </source>
</evidence>
<evidence type="ECO:0000313" key="8">
    <source>
        <dbReference type="Proteomes" id="UP000053558"/>
    </source>
</evidence>
<dbReference type="KEGG" id="cput:CONPUDRAFT_116039"/>